<feature type="transmembrane region" description="Helical" evidence="8">
    <location>
        <begin position="884"/>
        <end position="905"/>
    </location>
</feature>
<dbReference type="GO" id="GO:0005886">
    <property type="term" value="C:plasma membrane"/>
    <property type="evidence" value="ECO:0007669"/>
    <property type="project" value="UniProtKB-SubCell"/>
</dbReference>
<gene>
    <name evidence="9" type="ORF">H5P27_09275</name>
</gene>
<dbReference type="Gene3D" id="3.30.70.1430">
    <property type="entry name" value="Multidrug efflux transporter AcrB pore domain"/>
    <property type="match status" value="2"/>
</dbReference>
<protein>
    <submittedName>
        <fullName evidence="9">Efflux RND transporter permease subunit</fullName>
    </submittedName>
</protein>
<dbReference type="RefSeq" id="WP_185660123.1">
    <property type="nucleotide sequence ID" value="NZ_CAWPOO010000008.1"/>
</dbReference>
<evidence type="ECO:0000256" key="6">
    <source>
        <dbReference type="ARBA" id="ARBA00022989"/>
    </source>
</evidence>
<feature type="transmembrane region" description="Helical" evidence="8">
    <location>
        <begin position="858"/>
        <end position="877"/>
    </location>
</feature>
<dbReference type="InterPro" id="IPR001036">
    <property type="entry name" value="Acrflvin-R"/>
</dbReference>
<name>A0A7X1B5Z6_9BACT</name>
<dbReference type="SUPFAM" id="SSF82693">
    <property type="entry name" value="Multidrug efflux transporter AcrB pore domain, PN1, PN2, PC1 and PC2 subdomains"/>
    <property type="match status" value="3"/>
</dbReference>
<dbReference type="SUPFAM" id="SSF82714">
    <property type="entry name" value="Multidrug efflux transporter AcrB TolC docking domain, DN and DC subdomains"/>
    <property type="match status" value="2"/>
</dbReference>
<evidence type="ECO:0000313" key="10">
    <source>
        <dbReference type="Proteomes" id="UP000526501"/>
    </source>
</evidence>
<dbReference type="Gene3D" id="3.30.70.1320">
    <property type="entry name" value="Multidrug efflux transporter AcrB pore domain like"/>
    <property type="match status" value="1"/>
</dbReference>
<comment type="subcellular location">
    <subcellularLocation>
        <location evidence="1">Cell inner membrane</location>
        <topology evidence="1">Multi-pass membrane protein</topology>
    </subcellularLocation>
</comment>
<feature type="transmembrane region" description="Helical" evidence="8">
    <location>
        <begin position="974"/>
        <end position="996"/>
    </location>
</feature>
<evidence type="ECO:0000256" key="7">
    <source>
        <dbReference type="ARBA" id="ARBA00023136"/>
    </source>
</evidence>
<dbReference type="EMBL" id="JACHVC010000008">
    <property type="protein sequence ID" value="MBC2606237.1"/>
    <property type="molecule type" value="Genomic_DNA"/>
</dbReference>
<dbReference type="AlphaFoldDB" id="A0A7X1B5Z6"/>
<evidence type="ECO:0000256" key="2">
    <source>
        <dbReference type="ARBA" id="ARBA00022448"/>
    </source>
</evidence>
<organism evidence="9 10">
    <name type="scientific">Pelagicoccus albus</name>
    <dbReference type="NCBI Taxonomy" id="415222"/>
    <lineage>
        <taxon>Bacteria</taxon>
        <taxon>Pseudomonadati</taxon>
        <taxon>Verrucomicrobiota</taxon>
        <taxon>Opitutia</taxon>
        <taxon>Puniceicoccales</taxon>
        <taxon>Pelagicoccaceae</taxon>
        <taxon>Pelagicoccus</taxon>
    </lineage>
</organism>
<feature type="transmembrane region" description="Helical" evidence="8">
    <location>
        <begin position="538"/>
        <end position="557"/>
    </location>
</feature>
<dbReference type="GO" id="GO:0042910">
    <property type="term" value="F:xenobiotic transmembrane transporter activity"/>
    <property type="evidence" value="ECO:0007669"/>
    <property type="project" value="TreeGrafter"/>
</dbReference>
<feature type="transmembrane region" description="Helical" evidence="8">
    <location>
        <begin position="398"/>
        <end position="422"/>
    </location>
</feature>
<keyword evidence="10" id="KW-1185">Reference proteome</keyword>
<keyword evidence="7 8" id="KW-0472">Membrane</keyword>
<dbReference type="Proteomes" id="UP000526501">
    <property type="component" value="Unassembled WGS sequence"/>
</dbReference>
<evidence type="ECO:0000313" key="9">
    <source>
        <dbReference type="EMBL" id="MBC2606237.1"/>
    </source>
</evidence>
<evidence type="ECO:0000256" key="8">
    <source>
        <dbReference type="SAM" id="Phobius"/>
    </source>
</evidence>
<keyword evidence="2" id="KW-0813">Transport</keyword>
<keyword evidence="5 8" id="KW-0812">Transmembrane</keyword>
<dbReference type="PANTHER" id="PTHR32063:SF14">
    <property type="entry name" value="BLL4319 PROTEIN"/>
    <property type="match status" value="1"/>
</dbReference>
<feature type="transmembrane region" description="Helical" evidence="8">
    <location>
        <begin position="475"/>
        <end position="493"/>
    </location>
</feature>
<keyword evidence="3" id="KW-1003">Cell membrane</keyword>
<feature type="transmembrane region" description="Helical" evidence="8">
    <location>
        <begin position="1002"/>
        <end position="1021"/>
    </location>
</feature>
<dbReference type="Gene3D" id="1.20.1640.10">
    <property type="entry name" value="Multidrug efflux transporter AcrB transmembrane domain"/>
    <property type="match status" value="2"/>
</dbReference>
<evidence type="ECO:0000256" key="1">
    <source>
        <dbReference type="ARBA" id="ARBA00004429"/>
    </source>
</evidence>
<dbReference type="Gene3D" id="3.30.2090.10">
    <property type="entry name" value="Multidrug efflux transporter AcrB TolC docking domain, DN and DC subdomains"/>
    <property type="match status" value="2"/>
</dbReference>
<feature type="transmembrane region" description="Helical" evidence="8">
    <location>
        <begin position="372"/>
        <end position="392"/>
    </location>
</feature>
<dbReference type="SUPFAM" id="SSF82866">
    <property type="entry name" value="Multidrug efflux transporter AcrB transmembrane domain"/>
    <property type="match status" value="2"/>
</dbReference>
<feature type="transmembrane region" description="Helical" evidence="8">
    <location>
        <begin position="443"/>
        <end position="463"/>
    </location>
</feature>
<feature type="transmembrane region" description="Helical" evidence="8">
    <location>
        <begin position="346"/>
        <end position="365"/>
    </location>
</feature>
<reference evidence="9 10" key="1">
    <citation type="submission" date="2020-07" db="EMBL/GenBank/DDBJ databases">
        <authorList>
            <person name="Feng X."/>
        </authorList>
    </citation>
    <scope>NUCLEOTIDE SEQUENCE [LARGE SCALE GENOMIC DNA]</scope>
    <source>
        <strain evidence="9 10">JCM23202</strain>
    </source>
</reference>
<dbReference type="PANTHER" id="PTHR32063">
    <property type="match status" value="1"/>
</dbReference>
<dbReference type="PRINTS" id="PR00702">
    <property type="entry name" value="ACRIFLAVINRP"/>
</dbReference>
<dbReference type="FunFam" id="1.20.1640.10:FF:000001">
    <property type="entry name" value="Efflux pump membrane transporter"/>
    <property type="match status" value="1"/>
</dbReference>
<feature type="transmembrane region" description="Helical" evidence="8">
    <location>
        <begin position="925"/>
        <end position="949"/>
    </location>
</feature>
<sequence>MSYHKKSFTDIFVRRPVLAIVVNLVVIIAGAQAIFTAMGGSDGFTVRQYPRSENAVITISTPYIGADAELVRGFITAPLERAISAADSIDYLESTSQQGVSIISARLKLNADATKALAEISSKVDQARADLPPEAEVPIINIETADNQFASMYLSFRSENLARNEVTDYLVRVVQPALTAVEGVQRAEILGARTLAMRVWLDPDRLAAFNISASEVRSALAANNTLSAVGQTKGNLVQVKLSTNTALDSVEGFRQLALRDDGATIVRLEDVASVELGAESYDADVRFAGEKAVFMGIWSLPSANSLDVISRVREQMGQLRERFPAGFEGNIAYDATKYIDDALNEVVTTLGETLLIVVIVIFLFLGSIRSVLIPLVAIPVSLIGAVFLMQIFGFSINLLTLLAIVLSVGLVVDDAIVIVENVERHLREGRTATDAALIAARELVGPIVATTLTLAAVYAPIAFQGGLTGSLFREFTVTLAGAIVISAFVALTLSPMLASKVLRADDEEKGLAGHINRNFDKLKDIYRRMVEASLRTRPAIYVGWTLITLAVLPLFVLSSMTSQLAPSEDQGVVFGVVSTSSNSSIEQASHFTEMVQDAFVSTPEYDYSFQITQPTGGFGGMIAKPWGERDRNIFEIRQELIPKLSSIPGIDIFPVLPAALPGAGNFPVEFVVASTADTKQVAELAKEIADNAAASGLFAFPPELDVKIDEPQSKIVFDRDKVAALGLDMATVGFDLAANIGGNYINRFPIDGRSYKVISQVQRSSRLTTDDLNDIQVRGANGTLVPLSSFATIEDSVEPRNLKRFNQLNAVKITGIPAAPLDSALKALEDEAAKVLPADYSIDYGGESRQLRVEGSSFLPSLGLALILIFLVLAAQFNSFRDPLIILLGSVPLGMFGALLFTALRAPGDPWTPHWSWGWTTSWNIYSQVGIITLIGLVSKNSILIVEFANSLQRQGRSKFEAVAEAASVRLRPILMTTAATVFGHMMLIFVTGAGAAARNSIGLVLVCGMAIGTLFTLFFVPSLYMLLAKEHHGVEDAIPEPSTNA</sequence>
<dbReference type="Pfam" id="PF00873">
    <property type="entry name" value="ACR_tran"/>
    <property type="match status" value="1"/>
</dbReference>
<comment type="caution">
    <text evidence="9">The sequence shown here is derived from an EMBL/GenBank/DDBJ whole genome shotgun (WGS) entry which is preliminary data.</text>
</comment>
<keyword evidence="4" id="KW-0997">Cell inner membrane</keyword>
<proteinExistence type="predicted"/>
<accession>A0A7X1B5Z6</accession>
<dbReference type="InterPro" id="IPR027463">
    <property type="entry name" value="AcrB_DN_DC_subdom"/>
</dbReference>
<keyword evidence="6 8" id="KW-1133">Transmembrane helix</keyword>
<evidence type="ECO:0000256" key="4">
    <source>
        <dbReference type="ARBA" id="ARBA00022519"/>
    </source>
</evidence>
<dbReference type="Gene3D" id="3.30.70.1440">
    <property type="entry name" value="Multidrug efflux transporter AcrB pore domain"/>
    <property type="match status" value="1"/>
</dbReference>
<evidence type="ECO:0000256" key="3">
    <source>
        <dbReference type="ARBA" id="ARBA00022475"/>
    </source>
</evidence>
<evidence type="ECO:0000256" key="5">
    <source>
        <dbReference type="ARBA" id="ARBA00022692"/>
    </source>
</evidence>